<gene>
    <name evidence="1" type="ORF">SBP1_gp101</name>
</gene>
<keyword evidence="2" id="KW-1185">Reference proteome</keyword>
<organism evidence="1">
    <name type="scientific">Vibrio virus vB_VspP_SBP1</name>
    <dbReference type="NCBI Taxonomy" id="2500581"/>
    <lineage>
        <taxon>Viruses</taxon>
        <taxon>Duplodnaviria</taxon>
        <taxon>Heunggongvirae</taxon>
        <taxon>Uroviricota</taxon>
        <taxon>Caudoviricetes</taxon>
        <taxon>Schitoviridae</taxon>
        <taxon>Electravirus</taxon>
        <taxon>Electravirus Sbp1</taxon>
    </lineage>
</organism>
<accession>A0A3T0IIT3</accession>
<protein>
    <submittedName>
        <fullName evidence="1">Uncharacterized protein</fullName>
    </submittedName>
</protein>
<evidence type="ECO:0000313" key="1">
    <source>
        <dbReference type="EMBL" id="AZU99693.1"/>
    </source>
</evidence>
<proteinExistence type="predicted"/>
<name>A0A3T0IIT3_9CAUD</name>
<sequence>MVTVTLLILTVVLAMVICFRNVLNCCNNFEAGVSLATFVVLGGWLPTLVQIFNKLMETTHG</sequence>
<dbReference type="EMBL" id="MK301608">
    <property type="protein sequence ID" value="AZU99693.1"/>
    <property type="molecule type" value="Genomic_DNA"/>
</dbReference>
<reference evidence="1" key="1">
    <citation type="submission" date="2018-12" db="EMBL/GenBank/DDBJ databases">
        <title>Characterization of a N4-like bacteriophage infecting a coral-derived Vibrio strain.</title>
        <authorList>
            <person name="Huang S."/>
        </authorList>
    </citation>
    <scope>NUCLEOTIDE SEQUENCE [LARGE SCALE GENOMIC DNA]</scope>
</reference>
<dbReference type="Proteomes" id="UP000290131">
    <property type="component" value="Segment"/>
</dbReference>
<evidence type="ECO:0000313" key="2">
    <source>
        <dbReference type="Proteomes" id="UP000290131"/>
    </source>
</evidence>